<accession>A0A2A2JHX1</accession>
<protein>
    <submittedName>
        <fullName evidence="1">Uncharacterized protein</fullName>
    </submittedName>
</protein>
<sequence>MQSDLAVYFGDWLSFCLQWPCAERAAKSSPNAFCRRRDSTRIRRRLAIGNWNGKERKWTQTHTVHCRQPGCQNPSSVSLNSFKMPIPQPAHFGAISFKEQCSQVVRPSRISNLQAILLSTSLAEEVSDVPQLQFAPTVTLPFSSTVIPTFFLARNAASSSIGLLQYPQQFILCSQYVK</sequence>
<name>A0A2A2JHX1_9BILA</name>
<proteinExistence type="predicted"/>
<evidence type="ECO:0000313" key="2">
    <source>
        <dbReference type="Proteomes" id="UP000218231"/>
    </source>
</evidence>
<gene>
    <name evidence="1" type="ORF">WR25_18169</name>
</gene>
<evidence type="ECO:0000313" key="1">
    <source>
        <dbReference type="EMBL" id="PAV61313.1"/>
    </source>
</evidence>
<organism evidence="1 2">
    <name type="scientific">Diploscapter pachys</name>
    <dbReference type="NCBI Taxonomy" id="2018661"/>
    <lineage>
        <taxon>Eukaryota</taxon>
        <taxon>Metazoa</taxon>
        <taxon>Ecdysozoa</taxon>
        <taxon>Nematoda</taxon>
        <taxon>Chromadorea</taxon>
        <taxon>Rhabditida</taxon>
        <taxon>Rhabditina</taxon>
        <taxon>Rhabditomorpha</taxon>
        <taxon>Rhabditoidea</taxon>
        <taxon>Rhabditidae</taxon>
        <taxon>Diploscapter</taxon>
    </lineage>
</organism>
<dbReference type="Proteomes" id="UP000218231">
    <property type="component" value="Unassembled WGS sequence"/>
</dbReference>
<dbReference type="EMBL" id="LIAE01010418">
    <property type="protein sequence ID" value="PAV61313.1"/>
    <property type="molecule type" value="Genomic_DNA"/>
</dbReference>
<keyword evidence="2" id="KW-1185">Reference proteome</keyword>
<dbReference type="AlphaFoldDB" id="A0A2A2JHX1"/>
<reference evidence="1 2" key="1">
    <citation type="journal article" date="2017" name="Curr. Biol.">
        <title>Genome architecture and evolution of a unichromosomal asexual nematode.</title>
        <authorList>
            <person name="Fradin H."/>
            <person name="Zegar C."/>
            <person name="Gutwein M."/>
            <person name="Lucas J."/>
            <person name="Kovtun M."/>
            <person name="Corcoran D."/>
            <person name="Baugh L.R."/>
            <person name="Kiontke K."/>
            <person name="Gunsalus K."/>
            <person name="Fitch D.H."/>
            <person name="Piano F."/>
        </authorList>
    </citation>
    <scope>NUCLEOTIDE SEQUENCE [LARGE SCALE GENOMIC DNA]</scope>
    <source>
        <strain evidence="1">PF1309</strain>
    </source>
</reference>
<comment type="caution">
    <text evidence="1">The sequence shown here is derived from an EMBL/GenBank/DDBJ whole genome shotgun (WGS) entry which is preliminary data.</text>
</comment>